<protein>
    <submittedName>
        <fullName evidence="3">DNA-binding transcriptional regulator, MerR family</fullName>
    </submittedName>
</protein>
<dbReference type="InterPro" id="IPR000551">
    <property type="entry name" value="MerR-type_HTH_dom"/>
</dbReference>
<keyword evidence="4" id="KW-1185">Reference proteome</keyword>
<dbReference type="OrthoDB" id="9811174at2"/>
<evidence type="ECO:0000313" key="4">
    <source>
        <dbReference type="Proteomes" id="UP000198855"/>
    </source>
</evidence>
<dbReference type="AlphaFoldDB" id="A0A1I2BLB9"/>
<dbReference type="Proteomes" id="UP000198855">
    <property type="component" value="Unassembled WGS sequence"/>
</dbReference>
<evidence type="ECO:0000313" key="3">
    <source>
        <dbReference type="EMBL" id="SFE56598.1"/>
    </source>
</evidence>
<keyword evidence="1 3" id="KW-0238">DNA-binding</keyword>
<proteinExistence type="predicted"/>
<accession>A0A1I2BLB9</accession>
<evidence type="ECO:0000259" key="2">
    <source>
        <dbReference type="PROSITE" id="PS50937"/>
    </source>
</evidence>
<dbReference type="RefSeq" id="WP_091187490.1">
    <property type="nucleotide sequence ID" value="NZ_FOMT01000003.1"/>
</dbReference>
<dbReference type="GO" id="GO:0003700">
    <property type="term" value="F:DNA-binding transcription factor activity"/>
    <property type="evidence" value="ECO:0007669"/>
    <property type="project" value="InterPro"/>
</dbReference>
<sequence>MNFTINEVASKFGLSAHTLRYYDKEGLLPFVSRNKSGIRIFTEMDLEWVSLICCLKDTGMPIKEIKQYSDWCKQGSATIEVRKKMLADHKLKVLEQIQELNNNLKQIDKKLDWYEDPELMRKIDEQLEHAVPEK</sequence>
<dbReference type="EMBL" id="FOMT01000003">
    <property type="protein sequence ID" value="SFE56598.1"/>
    <property type="molecule type" value="Genomic_DNA"/>
</dbReference>
<dbReference type="PANTHER" id="PTHR30204">
    <property type="entry name" value="REDOX-CYCLING DRUG-SENSING TRANSCRIPTIONAL ACTIVATOR SOXR"/>
    <property type="match status" value="1"/>
</dbReference>
<evidence type="ECO:0000256" key="1">
    <source>
        <dbReference type="ARBA" id="ARBA00023125"/>
    </source>
</evidence>
<dbReference type="Pfam" id="PF13411">
    <property type="entry name" value="MerR_1"/>
    <property type="match status" value="1"/>
</dbReference>
<dbReference type="PRINTS" id="PR00040">
    <property type="entry name" value="HTHMERR"/>
</dbReference>
<organism evidence="3 4">
    <name type="scientific">Paenibacillus catalpae</name>
    <dbReference type="NCBI Taxonomy" id="1045775"/>
    <lineage>
        <taxon>Bacteria</taxon>
        <taxon>Bacillati</taxon>
        <taxon>Bacillota</taxon>
        <taxon>Bacilli</taxon>
        <taxon>Bacillales</taxon>
        <taxon>Paenibacillaceae</taxon>
        <taxon>Paenibacillus</taxon>
    </lineage>
</organism>
<dbReference type="Gene3D" id="1.10.1660.10">
    <property type="match status" value="1"/>
</dbReference>
<dbReference type="SMART" id="SM00422">
    <property type="entry name" value="HTH_MERR"/>
    <property type="match status" value="1"/>
</dbReference>
<dbReference type="InterPro" id="IPR009061">
    <property type="entry name" value="DNA-bd_dom_put_sf"/>
</dbReference>
<reference evidence="4" key="1">
    <citation type="submission" date="2016-10" db="EMBL/GenBank/DDBJ databases">
        <authorList>
            <person name="Varghese N."/>
            <person name="Submissions S."/>
        </authorList>
    </citation>
    <scope>NUCLEOTIDE SEQUENCE [LARGE SCALE GENOMIC DNA]</scope>
    <source>
        <strain evidence="4">CGMCC 1.10784</strain>
    </source>
</reference>
<dbReference type="CDD" id="cd01109">
    <property type="entry name" value="HTH_YyaN"/>
    <property type="match status" value="1"/>
</dbReference>
<dbReference type="PANTHER" id="PTHR30204:SF82">
    <property type="entry name" value="TRANSCRIPTIONAL REGULATOR, MERR FAMILY"/>
    <property type="match status" value="1"/>
</dbReference>
<gene>
    <name evidence="3" type="ORF">SAMN05216378_3561</name>
</gene>
<dbReference type="PROSITE" id="PS50937">
    <property type="entry name" value="HTH_MERR_2"/>
    <property type="match status" value="1"/>
</dbReference>
<name>A0A1I2BLB9_9BACL</name>
<feature type="domain" description="HTH merR-type" evidence="2">
    <location>
        <begin position="2"/>
        <end position="71"/>
    </location>
</feature>
<dbReference type="SUPFAM" id="SSF46955">
    <property type="entry name" value="Putative DNA-binding domain"/>
    <property type="match status" value="1"/>
</dbReference>
<dbReference type="InterPro" id="IPR047057">
    <property type="entry name" value="MerR_fam"/>
</dbReference>
<dbReference type="STRING" id="1045775.SAMN05216378_3561"/>
<dbReference type="GO" id="GO:0003677">
    <property type="term" value="F:DNA binding"/>
    <property type="evidence" value="ECO:0007669"/>
    <property type="project" value="UniProtKB-KW"/>
</dbReference>